<evidence type="ECO:0000313" key="3">
    <source>
        <dbReference type="Proteomes" id="UP000240760"/>
    </source>
</evidence>
<feature type="compositionally biased region" description="Pro residues" evidence="1">
    <location>
        <begin position="619"/>
        <end position="628"/>
    </location>
</feature>
<keyword evidence="3" id="KW-1185">Reference proteome</keyword>
<reference evidence="2 3" key="1">
    <citation type="submission" date="2016-07" db="EMBL/GenBank/DDBJ databases">
        <title>Multiple horizontal gene transfer events from other fungi enriched the ability of initially mycotrophic Trichoderma (Ascomycota) to feed on dead plant biomass.</title>
        <authorList>
            <consortium name="DOE Joint Genome Institute"/>
            <person name="Aerts A."/>
            <person name="Atanasova L."/>
            <person name="Chenthamara K."/>
            <person name="Zhang J."/>
            <person name="Grujic M."/>
            <person name="Henrissat B."/>
            <person name="Kuo A."/>
            <person name="Salamov A."/>
            <person name="Lipzen A."/>
            <person name="Labutti K."/>
            <person name="Barry K."/>
            <person name="Miao Y."/>
            <person name="Rahimi M.J."/>
            <person name="Shen Q."/>
            <person name="Grigoriev I.V."/>
            <person name="Kubicek C.P."/>
            <person name="Druzhinina I.S."/>
        </authorList>
    </citation>
    <scope>NUCLEOTIDE SEQUENCE [LARGE SCALE GENOMIC DNA]</scope>
    <source>
        <strain evidence="2 3">ATCC 18648</strain>
    </source>
</reference>
<organism evidence="2 3">
    <name type="scientific">Trichoderma longibrachiatum ATCC 18648</name>
    <dbReference type="NCBI Taxonomy" id="983965"/>
    <lineage>
        <taxon>Eukaryota</taxon>
        <taxon>Fungi</taxon>
        <taxon>Dikarya</taxon>
        <taxon>Ascomycota</taxon>
        <taxon>Pezizomycotina</taxon>
        <taxon>Sordariomycetes</taxon>
        <taxon>Hypocreomycetidae</taxon>
        <taxon>Hypocreales</taxon>
        <taxon>Hypocreaceae</taxon>
        <taxon>Trichoderma</taxon>
    </lineage>
</organism>
<feature type="region of interest" description="Disordered" evidence="1">
    <location>
        <begin position="509"/>
        <end position="797"/>
    </location>
</feature>
<feature type="compositionally biased region" description="Basic and acidic residues" evidence="1">
    <location>
        <begin position="768"/>
        <end position="777"/>
    </location>
</feature>
<dbReference type="OrthoDB" id="3538943at2759"/>
<feature type="compositionally biased region" description="Pro residues" evidence="1">
    <location>
        <begin position="692"/>
        <end position="706"/>
    </location>
</feature>
<feature type="compositionally biased region" description="Pro residues" evidence="1">
    <location>
        <begin position="596"/>
        <end position="606"/>
    </location>
</feature>
<feature type="compositionally biased region" description="Low complexity" evidence="1">
    <location>
        <begin position="586"/>
        <end position="595"/>
    </location>
</feature>
<feature type="compositionally biased region" description="Polar residues" evidence="1">
    <location>
        <begin position="221"/>
        <end position="235"/>
    </location>
</feature>
<protein>
    <submittedName>
        <fullName evidence="2">Uncharacterized protein</fullName>
    </submittedName>
</protein>
<feature type="compositionally biased region" description="Acidic residues" evidence="1">
    <location>
        <begin position="69"/>
        <end position="93"/>
    </location>
</feature>
<dbReference type="AlphaFoldDB" id="A0A2T4BQ66"/>
<feature type="region of interest" description="Disordered" evidence="1">
    <location>
        <begin position="218"/>
        <end position="374"/>
    </location>
</feature>
<feature type="compositionally biased region" description="Basic residues" evidence="1">
    <location>
        <begin position="631"/>
        <end position="641"/>
    </location>
</feature>
<name>A0A2T4BQ66_TRILO</name>
<feature type="compositionally biased region" description="Low complexity" evidence="1">
    <location>
        <begin position="745"/>
        <end position="757"/>
    </location>
</feature>
<feature type="compositionally biased region" description="Low complexity" evidence="1">
    <location>
        <begin position="642"/>
        <end position="675"/>
    </location>
</feature>
<feature type="compositionally biased region" description="Pro residues" evidence="1">
    <location>
        <begin position="574"/>
        <end position="585"/>
    </location>
</feature>
<feature type="compositionally biased region" description="Acidic residues" evidence="1">
    <location>
        <begin position="529"/>
        <end position="540"/>
    </location>
</feature>
<feature type="compositionally biased region" description="Pro residues" evidence="1">
    <location>
        <begin position="331"/>
        <end position="341"/>
    </location>
</feature>
<dbReference type="STRING" id="983965.A0A2T4BQ66"/>
<evidence type="ECO:0000313" key="2">
    <source>
        <dbReference type="EMBL" id="PTB71436.1"/>
    </source>
</evidence>
<dbReference type="EMBL" id="KZ679148">
    <property type="protein sequence ID" value="PTB71436.1"/>
    <property type="molecule type" value="Genomic_DNA"/>
</dbReference>
<sequence>MTLATSPAHDVAKLMGRRNITIIPKDQKALLERKDSWAIDQDGTKGLATVPKQVLQTLKEAFVRHQGETEQENPEEDEEEDEEQEGEEEEENPELPHLSAANDRGRQNGHLPGSTAARPSSPPPSSPEVPVSSWSESPARSRGRAQDAMSDADSPDEAPGSPMHMAVPEVLSQPLFHATPNPSALSEPEDLEMELPQAHEAREAPINRVATVLRPAAATQEPASLVTSLPSTTDTPPCAQPQAATSSGTPKSSVVKADAAAHGRSRRMKPIAFSEDNSPKPAATAAPAPHPSPFTRRHSMRSLPGPHVDNSLYSSSDTPAPFEQERAHRCPSPPPPPPPPHNFTRNSTAQQQQRRSYGQLDGAASRDVSPSRQTPMHQLYRIQAAVDVSISDRVAPYRAFTATYPDYTTVHSGNLLSFIQACVYLRMLQEERRMREYLYDDFIRAWSSGFLPYVQNAGPGQEPLPAVEWFNMLKGPILFNRMCVNAGNIDMVLNAYPEEASRIKAILERSLQTEQSPEPEPELLPGIEMELEPESELEPEPEPRRKRRHEPEVIDILTSDSAMDIAADEEPQSEPHPPPPPPPTREAPSLPAPSRTAPPPPPPRPASPELGSDDYFATPPLPPKPPSSARPRARSRSRSRSPSRSQQPSRAREAQQAQPRPIPQTQHPQLQPQRQITLPQRQSPKRRQTAPSQPPIPVSFAAPPPSSSTTATPSKRPRPRSLHQPTERKQQQQQHHHQGGEHAVPSSSRPITSSTSSVNRPIPKPRKRSAEERARLKEHFRKKATSSATSHVGGGLD</sequence>
<accession>A0A2T4BQ66</accession>
<feature type="compositionally biased region" description="Low complexity" evidence="1">
    <location>
        <begin position="128"/>
        <end position="138"/>
    </location>
</feature>
<gene>
    <name evidence="2" type="ORF">M440DRAFT_1442575</name>
</gene>
<feature type="compositionally biased region" description="Polar residues" evidence="1">
    <location>
        <begin position="343"/>
        <end position="356"/>
    </location>
</feature>
<proteinExistence type="predicted"/>
<dbReference type="Proteomes" id="UP000240760">
    <property type="component" value="Unassembled WGS sequence"/>
</dbReference>
<feature type="region of interest" description="Disordered" evidence="1">
    <location>
        <begin position="59"/>
        <end position="192"/>
    </location>
</feature>
<feature type="compositionally biased region" description="Polar residues" evidence="1">
    <location>
        <begin position="242"/>
        <end position="252"/>
    </location>
</feature>
<evidence type="ECO:0000256" key="1">
    <source>
        <dbReference type="SAM" id="MobiDB-lite"/>
    </source>
</evidence>